<dbReference type="SUPFAM" id="SSF103039">
    <property type="entry name" value="CheC-like"/>
    <property type="match status" value="1"/>
</dbReference>
<dbReference type="CDD" id="cd17906">
    <property type="entry name" value="CheX"/>
    <property type="match status" value="1"/>
</dbReference>
<dbReference type="Gene3D" id="3.40.1550.10">
    <property type="entry name" value="CheC-like"/>
    <property type="match status" value="1"/>
</dbReference>
<dbReference type="GO" id="GO:0006935">
    <property type="term" value="P:chemotaxis"/>
    <property type="evidence" value="ECO:0007669"/>
    <property type="project" value="UniProtKB-KW"/>
</dbReference>
<evidence type="ECO:0000313" key="3">
    <source>
        <dbReference type="EMBL" id="RIW33090.1"/>
    </source>
</evidence>
<protein>
    <submittedName>
        <fullName evidence="3">Chemotaxis protein CheX</fullName>
    </submittedName>
</protein>
<dbReference type="PANTHER" id="PTHR39452:SF1">
    <property type="entry name" value="CHEY-P PHOSPHATASE CHEX"/>
    <property type="match status" value="1"/>
</dbReference>
<dbReference type="InterPro" id="IPR028976">
    <property type="entry name" value="CheC-like_sf"/>
</dbReference>
<organism evidence="3 4">
    <name type="scientific">Bacillus salacetis</name>
    <dbReference type="NCBI Taxonomy" id="2315464"/>
    <lineage>
        <taxon>Bacteria</taxon>
        <taxon>Bacillati</taxon>
        <taxon>Bacillota</taxon>
        <taxon>Bacilli</taxon>
        <taxon>Bacillales</taxon>
        <taxon>Bacillaceae</taxon>
        <taxon>Bacillus</taxon>
    </lineage>
</organism>
<dbReference type="AlphaFoldDB" id="A0A3A1QWX9"/>
<dbReference type="PANTHER" id="PTHR39452">
    <property type="entry name" value="CHEY-P PHOSPHATASE CHEX"/>
    <property type="match status" value="1"/>
</dbReference>
<evidence type="ECO:0000259" key="2">
    <source>
        <dbReference type="Pfam" id="PF13690"/>
    </source>
</evidence>
<gene>
    <name evidence="3" type="ORF">D3H55_11930</name>
</gene>
<sequence>MTTTTKSVTDILNGTIQSIKSVIPLPVKVDQPSLITEPVKIHSMGVLIGLTGDIRGQIIIDGHVEDFQGLGASMFGMPLEGEMLESFAGELGNMIAGNLSTHISQLGHSMDITPPTVIVGESKLSGFDRALRLPLSLENVGKFIVVIMVDTA</sequence>
<dbReference type="InterPro" id="IPR038756">
    <property type="entry name" value="CheX-like"/>
</dbReference>
<proteinExistence type="predicted"/>
<dbReference type="OrthoDB" id="9788100at2"/>
<feature type="domain" description="Chemotaxis phosphatase CheX-like" evidence="2">
    <location>
        <begin position="45"/>
        <end position="122"/>
    </location>
</feature>
<evidence type="ECO:0000313" key="4">
    <source>
        <dbReference type="Proteomes" id="UP000265801"/>
    </source>
</evidence>
<accession>A0A3A1QWX9</accession>
<comment type="caution">
    <text evidence="3">The sequence shown here is derived from an EMBL/GenBank/DDBJ whole genome shotgun (WGS) entry which is preliminary data.</text>
</comment>
<dbReference type="Proteomes" id="UP000265801">
    <property type="component" value="Unassembled WGS sequence"/>
</dbReference>
<dbReference type="EMBL" id="QXIR01000015">
    <property type="protein sequence ID" value="RIW33090.1"/>
    <property type="molecule type" value="Genomic_DNA"/>
</dbReference>
<keyword evidence="1" id="KW-0145">Chemotaxis</keyword>
<evidence type="ECO:0000256" key="1">
    <source>
        <dbReference type="ARBA" id="ARBA00022500"/>
    </source>
</evidence>
<dbReference type="Pfam" id="PF13690">
    <property type="entry name" value="CheX"/>
    <property type="match status" value="1"/>
</dbReference>
<reference evidence="3 4" key="1">
    <citation type="submission" date="2018-09" db="EMBL/GenBank/DDBJ databases">
        <title>Bacillus saliacetes sp. nov., isolated from Thai shrimp paste (Ka-pi).</title>
        <authorList>
            <person name="Daroonpunt R."/>
            <person name="Tanasupawat S."/>
            <person name="Yiamsombut S."/>
        </authorList>
    </citation>
    <scope>NUCLEOTIDE SEQUENCE [LARGE SCALE GENOMIC DNA]</scope>
    <source>
        <strain evidence="3 4">SKP7-4</strain>
    </source>
</reference>
<keyword evidence="4" id="KW-1185">Reference proteome</keyword>
<dbReference type="InterPro" id="IPR028051">
    <property type="entry name" value="CheX-like_dom"/>
</dbReference>
<name>A0A3A1QWX9_9BACI</name>
<dbReference type="RefSeq" id="WP_119547148.1">
    <property type="nucleotide sequence ID" value="NZ_QXIR01000015.1"/>
</dbReference>